<keyword evidence="1" id="KW-0472">Membrane</keyword>
<feature type="transmembrane region" description="Helical" evidence="1">
    <location>
        <begin position="12"/>
        <end position="35"/>
    </location>
</feature>
<reference evidence="2" key="1">
    <citation type="journal article" date="2015" name="Nature">
        <title>Complex archaea that bridge the gap between prokaryotes and eukaryotes.</title>
        <authorList>
            <person name="Spang A."/>
            <person name="Saw J.H."/>
            <person name="Jorgensen S.L."/>
            <person name="Zaremba-Niedzwiedzka K."/>
            <person name="Martijn J."/>
            <person name="Lind A.E."/>
            <person name="van Eijk R."/>
            <person name="Schleper C."/>
            <person name="Guy L."/>
            <person name="Ettema T.J."/>
        </authorList>
    </citation>
    <scope>NUCLEOTIDE SEQUENCE</scope>
</reference>
<dbReference type="EMBL" id="LAZR01029470">
    <property type="protein sequence ID" value="KKL59489.1"/>
    <property type="molecule type" value="Genomic_DNA"/>
</dbReference>
<dbReference type="AlphaFoldDB" id="A0A0F9DCW2"/>
<gene>
    <name evidence="2" type="ORF">LCGC14_2214880</name>
</gene>
<keyword evidence="1" id="KW-1133">Transmembrane helix</keyword>
<accession>A0A0F9DCW2</accession>
<organism evidence="2">
    <name type="scientific">marine sediment metagenome</name>
    <dbReference type="NCBI Taxonomy" id="412755"/>
    <lineage>
        <taxon>unclassified sequences</taxon>
        <taxon>metagenomes</taxon>
        <taxon>ecological metagenomes</taxon>
    </lineage>
</organism>
<evidence type="ECO:0000256" key="1">
    <source>
        <dbReference type="SAM" id="Phobius"/>
    </source>
</evidence>
<feature type="transmembrane region" description="Helical" evidence="1">
    <location>
        <begin position="42"/>
        <end position="61"/>
    </location>
</feature>
<comment type="caution">
    <text evidence="2">The sequence shown here is derived from an EMBL/GenBank/DDBJ whole genome shotgun (WGS) entry which is preliminary data.</text>
</comment>
<keyword evidence="1" id="KW-0812">Transmembrane</keyword>
<sequence>MAACDLLDFRCIFVNEIVGDVVLAGILAIVLYFIFASRMKMGFDTTITFLFPILFIFGLAISGFSVIFAFATIIVGFMLALIFNRIIGNR</sequence>
<name>A0A0F9DCW2_9ZZZZ</name>
<proteinExistence type="predicted"/>
<protein>
    <submittedName>
        <fullName evidence="2">Uncharacterized protein</fullName>
    </submittedName>
</protein>
<evidence type="ECO:0000313" key="2">
    <source>
        <dbReference type="EMBL" id="KKL59489.1"/>
    </source>
</evidence>